<proteinExistence type="predicted"/>
<evidence type="ECO:0000313" key="2">
    <source>
        <dbReference type="Proteomes" id="UP001596011"/>
    </source>
</evidence>
<organism evidence="1 2">
    <name type="scientific">Promicromonospora alba</name>
    <dbReference type="NCBI Taxonomy" id="1616110"/>
    <lineage>
        <taxon>Bacteria</taxon>
        <taxon>Bacillati</taxon>
        <taxon>Actinomycetota</taxon>
        <taxon>Actinomycetes</taxon>
        <taxon>Micrococcales</taxon>
        <taxon>Promicromonosporaceae</taxon>
        <taxon>Promicromonospora</taxon>
    </lineage>
</organism>
<accession>A0ABV9HCA4</accession>
<sequence>MRKVHLIREFAPDAYEFALSSWSWIGTGDKTPRFASCFGDMFLESPEGWWFLDTVEGTLERRWDSMEGMFAELQGSDGRAEYLLEETLNAALAQGLRLGEDEVFAFLPPPAVTGTMSVSSLAPLRFAIAANLAGRIHGELNGVQPDAGASALFAAQRYAAQQAAAQAAAAQAAARDQAAREAASRAAVAREAVARQAAARQAAAQEAAAQRAAAQRAAAAQEAAAARSAQQAAAQRAAAAHAVPAQRVAAAPTFDAPNPQTDRWQPAAQQAITGAFPVYRPAPEPEYADAGYEPQYAAGSELDYTGGYVAPGGNAGYDYVDNSHTADSGQFSQYIADQYNTGQMAAIDHTSVPARQGPYQDGRWSYA</sequence>
<evidence type="ECO:0000313" key="1">
    <source>
        <dbReference type="EMBL" id="MFC4626686.1"/>
    </source>
</evidence>
<name>A0ABV9HCA4_9MICO</name>
<reference evidence="2" key="1">
    <citation type="journal article" date="2019" name="Int. J. Syst. Evol. Microbiol.">
        <title>The Global Catalogue of Microorganisms (GCM) 10K type strain sequencing project: providing services to taxonomists for standard genome sequencing and annotation.</title>
        <authorList>
            <consortium name="The Broad Institute Genomics Platform"/>
            <consortium name="The Broad Institute Genome Sequencing Center for Infectious Disease"/>
            <person name="Wu L."/>
            <person name="Ma J."/>
        </authorList>
    </citation>
    <scope>NUCLEOTIDE SEQUENCE [LARGE SCALE GENOMIC DNA]</scope>
    <source>
        <strain evidence="2">CCUG 42722</strain>
    </source>
</reference>
<dbReference type="Proteomes" id="UP001596011">
    <property type="component" value="Unassembled WGS sequence"/>
</dbReference>
<gene>
    <name evidence="1" type="ORF">ACFO6V_00485</name>
</gene>
<keyword evidence="2" id="KW-1185">Reference proteome</keyword>
<dbReference type="EMBL" id="JBHSFI010000001">
    <property type="protein sequence ID" value="MFC4626686.1"/>
    <property type="molecule type" value="Genomic_DNA"/>
</dbReference>
<dbReference type="RefSeq" id="WP_377131040.1">
    <property type="nucleotide sequence ID" value="NZ_JBHSFI010000001.1"/>
</dbReference>
<comment type="caution">
    <text evidence="1">The sequence shown here is derived from an EMBL/GenBank/DDBJ whole genome shotgun (WGS) entry which is preliminary data.</text>
</comment>
<protein>
    <submittedName>
        <fullName evidence="1">Uncharacterized protein</fullName>
    </submittedName>
</protein>